<dbReference type="Gene3D" id="3.30.450.40">
    <property type="match status" value="1"/>
</dbReference>
<reference evidence="2" key="1">
    <citation type="journal article" date="2021" name="PeerJ">
        <title>Extensive microbial diversity within the chicken gut microbiome revealed by metagenomics and culture.</title>
        <authorList>
            <person name="Gilroy R."/>
            <person name="Ravi A."/>
            <person name="Getino M."/>
            <person name="Pursley I."/>
            <person name="Horton D.L."/>
            <person name="Alikhan N.F."/>
            <person name="Baker D."/>
            <person name="Gharbi K."/>
            <person name="Hall N."/>
            <person name="Watson M."/>
            <person name="Adriaenssens E.M."/>
            <person name="Foster-Nyarko E."/>
            <person name="Jarju S."/>
            <person name="Secka A."/>
            <person name="Antonio M."/>
            <person name="Oren A."/>
            <person name="Chaudhuri R.R."/>
            <person name="La Ragione R."/>
            <person name="Hildebrand F."/>
            <person name="Pallen M.J."/>
        </authorList>
    </citation>
    <scope>NUCLEOTIDE SEQUENCE</scope>
    <source>
        <strain evidence="2">CHK169-2315</strain>
    </source>
</reference>
<dbReference type="EMBL" id="DXHX01000111">
    <property type="protein sequence ID" value="HIV74812.1"/>
    <property type="molecule type" value="Genomic_DNA"/>
</dbReference>
<name>A0A9D1PMK4_9BACI</name>
<protein>
    <submittedName>
        <fullName evidence="2">GAF domain-containing protein</fullName>
    </submittedName>
</protein>
<dbReference type="InterPro" id="IPR029016">
    <property type="entry name" value="GAF-like_dom_sf"/>
</dbReference>
<dbReference type="SUPFAM" id="SSF55781">
    <property type="entry name" value="GAF domain-like"/>
    <property type="match status" value="1"/>
</dbReference>
<comment type="caution">
    <text evidence="2">The sequence shown here is derived from an EMBL/GenBank/DDBJ whole genome shotgun (WGS) entry which is preliminary data.</text>
</comment>
<accession>A0A9D1PMK4</accession>
<proteinExistence type="predicted"/>
<evidence type="ECO:0000313" key="3">
    <source>
        <dbReference type="Proteomes" id="UP000823937"/>
    </source>
</evidence>
<sequence length="150" mass="17517">MARSIQRMIENIKEKYALDFVAVTNVYMQPYETNLRWEYAVGNIGERFKRIVLKSGKGIAGIVYKTGKPMHVENTEEAFTDDMLFNYPIIVSEKIKSMCAIPLYEQNRVKGVVLLGFREKDKMTIELYDKILGNIEADFQYIYHKEMVTK</sequence>
<reference evidence="2" key="2">
    <citation type="submission" date="2021-04" db="EMBL/GenBank/DDBJ databases">
        <authorList>
            <person name="Gilroy R."/>
        </authorList>
    </citation>
    <scope>NUCLEOTIDE SEQUENCE</scope>
    <source>
        <strain evidence="2">CHK169-2315</strain>
    </source>
</reference>
<organism evidence="2 3">
    <name type="scientific">Candidatus Pseudogracilibacillus intestinigallinarum</name>
    <dbReference type="NCBI Taxonomy" id="2838742"/>
    <lineage>
        <taxon>Bacteria</taxon>
        <taxon>Bacillati</taxon>
        <taxon>Bacillota</taxon>
        <taxon>Bacilli</taxon>
        <taxon>Bacillales</taxon>
        <taxon>Bacillaceae</taxon>
        <taxon>Pseudogracilibacillus</taxon>
    </lineage>
</organism>
<dbReference type="AlphaFoldDB" id="A0A9D1PMK4"/>
<dbReference type="InterPro" id="IPR003018">
    <property type="entry name" value="GAF"/>
</dbReference>
<gene>
    <name evidence="2" type="ORF">H9895_07030</name>
</gene>
<feature type="domain" description="GAF" evidence="1">
    <location>
        <begin position="6"/>
        <end position="115"/>
    </location>
</feature>
<dbReference type="Proteomes" id="UP000823937">
    <property type="component" value="Unassembled WGS sequence"/>
</dbReference>
<evidence type="ECO:0000259" key="1">
    <source>
        <dbReference type="Pfam" id="PF01590"/>
    </source>
</evidence>
<dbReference type="Pfam" id="PF01590">
    <property type="entry name" value="GAF"/>
    <property type="match status" value="1"/>
</dbReference>
<evidence type="ECO:0000313" key="2">
    <source>
        <dbReference type="EMBL" id="HIV74812.1"/>
    </source>
</evidence>